<dbReference type="AlphaFoldDB" id="A0A8J8SK05"/>
<proteinExistence type="predicted"/>
<dbReference type="Proteomes" id="UP000679284">
    <property type="component" value="Chromosome"/>
</dbReference>
<accession>A0A8J8SK05</accession>
<organism evidence="1 2">
    <name type="scientific">Falsirhodobacter algicola</name>
    <dbReference type="NCBI Taxonomy" id="2692330"/>
    <lineage>
        <taxon>Bacteria</taxon>
        <taxon>Pseudomonadati</taxon>
        <taxon>Pseudomonadota</taxon>
        <taxon>Alphaproteobacteria</taxon>
        <taxon>Rhodobacterales</taxon>
        <taxon>Paracoccaceae</taxon>
        <taxon>Falsirhodobacter</taxon>
    </lineage>
</organism>
<dbReference type="InterPro" id="IPR029058">
    <property type="entry name" value="AB_hydrolase_fold"/>
</dbReference>
<keyword evidence="2" id="KW-1185">Reference proteome</keyword>
<name>A0A8J8SK05_9RHOB</name>
<reference evidence="1" key="1">
    <citation type="submission" date="2020-01" db="EMBL/GenBank/DDBJ databases">
        <authorList>
            <person name="Yang Y."/>
            <person name="Kwon Y.M."/>
        </authorList>
    </citation>
    <scope>NUCLEOTIDE SEQUENCE</scope>
    <source>
        <strain evidence="1">PG104</strain>
    </source>
</reference>
<dbReference type="KEGG" id="fap:GR316_00550"/>
<dbReference type="RefSeq" id="WP_211784139.1">
    <property type="nucleotide sequence ID" value="NZ_CP047289.1"/>
</dbReference>
<evidence type="ECO:0008006" key="3">
    <source>
        <dbReference type="Google" id="ProtNLM"/>
    </source>
</evidence>
<evidence type="ECO:0000313" key="2">
    <source>
        <dbReference type="Proteomes" id="UP000679284"/>
    </source>
</evidence>
<sequence length="303" mass="32641">MPIAVNAMGCLPVERDTGALAEALTWLPSDAPITILIHGYRYAPHQPHDDPHAGILGPQGWARRLNEGRGAPGLCIGLGWDGSGTIWQAHRRAEKAGRALAALIRRIGHHDGPVGIMAHSLGARVALSALPHLPRHAVARMVLLQGAEFCDTAETALAEAGTEVLNITSRENDGYDMLFETLVAPLSGRRTVSTLPSGPRTVTVQIDDPRHRAALDRLGIPTRPPQRRICHWSGYLRPGMFRLYRRFLLTPAALPLPLLRAAVPTDVAPRWSALWPHSPCAGAALASGPSSPYLQGLQGKDMP</sequence>
<dbReference type="EMBL" id="CP047289">
    <property type="protein sequence ID" value="QUS34889.1"/>
    <property type="molecule type" value="Genomic_DNA"/>
</dbReference>
<evidence type="ECO:0000313" key="1">
    <source>
        <dbReference type="EMBL" id="QUS34889.1"/>
    </source>
</evidence>
<dbReference type="Gene3D" id="3.40.50.1820">
    <property type="entry name" value="alpha/beta hydrolase"/>
    <property type="match status" value="1"/>
</dbReference>
<gene>
    <name evidence="1" type="ORF">GR316_00550</name>
</gene>
<dbReference type="SUPFAM" id="SSF53474">
    <property type="entry name" value="alpha/beta-Hydrolases"/>
    <property type="match status" value="1"/>
</dbReference>
<protein>
    <recommendedName>
        <fullName evidence="3">Alpha/beta hydrolase</fullName>
    </recommendedName>
</protein>